<sequence>MFYFLDSMRLFSTTIVRCQHTDWDACEMARLQELNEARQRAAQMEKTMRWWSECTASWRQKWSTVRDERNRSREEGYLLRIALEEAKVNYYSKCLIIYYSASHLNIPTPTPTITIDEECQAKPDTVSTMVNTDQEVKIFPKLLVG</sequence>
<proteinExistence type="predicted"/>
<dbReference type="Proteomes" id="UP000038040">
    <property type="component" value="Unplaced"/>
</dbReference>
<evidence type="ECO:0000313" key="4">
    <source>
        <dbReference type="Proteomes" id="UP000274756"/>
    </source>
</evidence>
<dbReference type="PANTHER" id="PTHR46292:SF1">
    <property type="entry name" value="COILED-COIL DOMAIN-CONTAINING PROTEIN 102A"/>
    <property type="match status" value="1"/>
</dbReference>
<dbReference type="PANTHER" id="PTHR46292">
    <property type="entry name" value="COILED-COIL DOMAIN-CONTAINING PROTEIN 102A"/>
    <property type="match status" value="1"/>
</dbReference>
<evidence type="ECO:0000256" key="1">
    <source>
        <dbReference type="ARBA" id="ARBA00023054"/>
    </source>
</evidence>
<evidence type="ECO:0000313" key="2">
    <source>
        <dbReference type="EMBL" id="VDN56521.1"/>
    </source>
</evidence>
<keyword evidence="4" id="KW-1185">Reference proteome</keyword>
<evidence type="ECO:0000313" key="5">
    <source>
        <dbReference type="WBParaSite" id="DME_0000213401-mRNA-1"/>
    </source>
</evidence>
<dbReference type="OrthoDB" id="5984396at2759"/>
<protein>
    <submittedName>
        <fullName evidence="5">Coiled-coil domain-containing protein 102B</fullName>
    </submittedName>
</protein>
<organism evidence="3 5">
    <name type="scientific">Dracunculus medinensis</name>
    <name type="common">Guinea worm</name>
    <dbReference type="NCBI Taxonomy" id="318479"/>
    <lineage>
        <taxon>Eukaryota</taxon>
        <taxon>Metazoa</taxon>
        <taxon>Ecdysozoa</taxon>
        <taxon>Nematoda</taxon>
        <taxon>Chromadorea</taxon>
        <taxon>Rhabditida</taxon>
        <taxon>Spirurina</taxon>
        <taxon>Dracunculoidea</taxon>
        <taxon>Dracunculidae</taxon>
        <taxon>Dracunculus</taxon>
    </lineage>
</organism>
<dbReference type="EMBL" id="UYYG01001156">
    <property type="protein sequence ID" value="VDN56521.1"/>
    <property type="molecule type" value="Genomic_DNA"/>
</dbReference>
<dbReference type="AlphaFoldDB" id="A0A0N4U5K4"/>
<reference evidence="5" key="1">
    <citation type="submission" date="2017-02" db="UniProtKB">
        <authorList>
            <consortium name="WormBaseParasite"/>
        </authorList>
    </citation>
    <scope>IDENTIFICATION</scope>
</reference>
<name>A0A0N4U5K4_DRAME</name>
<evidence type="ECO:0000313" key="3">
    <source>
        <dbReference type="Proteomes" id="UP000038040"/>
    </source>
</evidence>
<reference evidence="2 4" key="2">
    <citation type="submission" date="2018-11" db="EMBL/GenBank/DDBJ databases">
        <authorList>
            <consortium name="Pathogen Informatics"/>
        </authorList>
    </citation>
    <scope>NUCLEOTIDE SEQUENCE [LARGE SCALE GENOMIC DNA]</scope>
</reference>
<dbReference type="Proteomes" id="UP000274756">
    <property type="component" value="Unassembled WGS sequence"/>
</dbReference>
<keyword evidence="1" id="KW-0175">Coiled coil</keyword>
<gene>
    <name evidence="2" type="ORF">DME_LOCUS6494</name>
</gene>
<accession>A0A0N4U5K4</accession>
<dbReference type="WBParaSite" id="DME_0000213401-mRNA-1">
    <property type="protein sequence ID" value="DME_0000213401-mRNA-1"/>
    <property type="gene ID" value="DME_0000213401"/>
</dbReference>